<dbReference type="RefSeq" id="WP_145027440.1">
    <property type="nucleotide sequence ID" value="NZ_CP036271.1"/>
</dbReference>
<proteinExistence type="predicted"/>
<keyword evidence="3" id="KW-1185">Reference proteome</keyword>
<dbReference type="Proteomes" id="UP000315700">
    <property type="component" value="Chromosome"/>
</dbReference>
<dbReference type="EMBL" id="CP036271">
    <property type="protein sequence ID" value="QDT52792.1"/>
    <property type="molecule type" value="Genomic_DNA"/>
</dbReference>
<feature type="region of interest" description="Disordered" evidence="1">
    <location>
        <begin position="24"/>
        <end position="88"/>
    </location>
</feature>
<evidence type="ECO:0000256" key="1">
    <source>
        <dbReference type="SAM" id="MobiDB-lite"/>
    </source>
</evidence>
<feature type="compositionally biased region" description="Basic residues" evidence="1">
    <location>
        <begin position="66"/>
        <end position="76"/>
    </location>
</feature>
<accession>A0A517S9L0</accession>
<reference evidence="2 3" key="1">
    <citation type="submission" date="2019-02" db="EMBL/GenBank/DDBJ databases">
        <title>Deep-cultivation of Planctomycetes and their phenomic and genomic characterization uncovers novel biology.</title>
        <authorList>
            <person name="Wiegand S."/>
            <person name="Jogler M."/>
            <person name="Boedeker C."/>
            <person name="Pinto D."/>
            <person name="Vollmers J."/>
            <person name="Rivas-Marin E."/>
            <person name="Kohn T."/>
            <person name="Peeters S.H."/>
            <person name="Heuer A."/>
            <person name="Rast P."/>
            <person name="Oberbeckmann S."/>
            <person name="Bunk B."/>
            <person name="Jeske O."/>
            <person name="Meyerdierks A."/>
            <person name="Storesund J.E."/>
            <person name="Kallscheuer N."/>
            <person name="Luecker S."/>
            <person name="Lage O.M."/>
            <person name="Pohl T."/>
            <person name="Merkel B.J."/>
            <person name="Hornburger P."/>
            <person name="Mueller R.-W."/>
            <person name="Bruemmer F."/>
            <person name="Labrenz M."/>
            <person name="Spormann A.M."/>
            <person name="Op den Camp H."/>
            <person name="Overmann J."/>
            <person name="Amann R."/>
            <person name="Jetten M.S.M."/>
            <person name="Mascher T."/>
            <person name="Medema M.H."/>
            <person name="Devos D.P."/>
            <person name="Kaster A.-K."/>
            <person name="Ovreas L."/>
            <person name="Rohde M."/>
            <person name="Galperin M.Y."/>
            <person name="Jogler C."/>
        </authorList>
    </citation>
    <scope>NUCLEOTIDE SEQUENCE [LARGE SCALE GENOMIC DNA]</scope>
    <source>
        <strain evidence="2 3">Pan44</strain>
    </source>
</reference>
<dbReference type="OrthoDB" id="284167at2"/>
<organism evidence="2 3">
    <name type="scientific">Caulifigura coniformis</name>
    <dbReference type="NCBI Taxonomy" id="2527983"/>
    <lineage>
        <taxon>Bacteria</taxon>
        <taxon>Pseudomonadati</taxon>
        <taxon>Planctomycetota</taxon>
        <taxon>Planctomycetia</taxon>
        <taxon>Planctomycetales</taxon>
        <taxon>Planctomycetaceae</taxon>
        <taxon>Caulifigura</taxon>
    </lineage>
</organism>
<dbReference type="KEGG" id="ccos:Pan44_08040"/>
<name>A0A517S9L0_9PLAN</name>
<sequence>MVDRRGLSQAMGLSSDKLAFITGKAPSPEVEDSTSELTFDVETSVSSAPVAEIETPGTSKPEHATARTRRPHRPRSSSRQADIKFTPEPVGLYGPIKVPLTIRLNPQTADALRRACLEQKLARRTPNSQQEIAEIAIAGWLREQGHL</sequence>
<evidence type="ECO:0000313" key="2">
    <source>
        <dbReference type="EMBL" id="QDT52792.1"/>
    </source>
</evidence>
<dbReference type="InParanoid" id="A0A517S9L0"/>
<feature type="compositionally biased region" description="Polar residues" evidence="1">
    <location>
        <begin position="35"/>
        <end position="47"/>
    </location>
</feature>
<protein>
    <submittedName>
        <fullName evidence="2">Uncharacterized protein</fullName>
    </submittedName>
</protein>
<evidence type="ECO:0000313" key="3">
    <source>
        <dbReference type="Proteomes" id="UP000315700"/>
    </source>
</evidence>
<dbReference type="AlphaFoldDB" id="A0A517S9L0"/>
<gene>
    <name evidence="2" type="ORF">Pan44_08040</name>
</gene>